<protein>
    <submittedName>
        <fullName evidence="4">AB-hydrolase associated lipase region containing protein</fullName>
    </submittedName>
</protein>
<evidence type="ECO:0000259" key="3">
    <source>
        <dbReference type="Pfam" id="PF04083"/>
    </source>
</evidence>
<dbReference type="Gene3D" id="3.40.50.1820">
    <property type="entry name" value="alpha/beta hydrolase"/>
    <property type="match status" value="1"/>
</dbReference>
<organism evidence="4 5">
    <name type="scientific">Tieghemostelium lacteum</name>
    <name type="common">Slime mold</name>
    <name type="synonym">Dictyostelium lacteum</name>
    <dbReference type="NCBI Taxonomy" id="361077"/>
    <lineage>
        <taxon>Eukaryota</taxon>
        <taxon>Amoebozoa</taxon>
        <taxon>Evosea</taxon>
        <taxon>Eumycetozoa</taxon>
        <taxon>Dictyostelia</taxon>
        <taxon>Dictyosteliales</taxon>
        <taxon>Raperosteliaceae</taxon>
        <taxon>Tieghemostelium</taxon>
    </lineage>
</organism>
<dbReference type="InParanoid" id="A0A151ZEV9"/>
<feature type="region of interest" description="Disordered" evidence="1">
    <location>
        <begin position="125"/>
        <end position="164"/>
    </location>
</feature>
<evidence type="ECO:0000256" key="1">
    <source>
        <dbReference type="SAM" id="MobiDB-lite"/>
    </source>
</evidence>
<accession>A0A151ZEV9</accession>
<keyword evidence="4" id="KW-0378">Hydrolase</keyword>
<dbReference type="STRING" id="361077.A0A151ZEV9"/>
<dbReference type="GO" id="GO:0006629">
    <property type="term" value="P:lipid metabolic process"/>
    <property type="evidence" value="ECO:0007669"/>
    <property type="project" value="InterPro"/>
</dbReference>
<dbReference type="SUPFAM" id="SSF53474">
    <property type="entry name" value="alpha/beta-Hydrolases"/>
    <property type="match status" value="1"/>
</dbReference>
<gene>
    <name evidence="4" type="ORF">DLAC_06440</name>
</gene>
<feature type="transmembrane region" description="Helical" evidence="2">
    <location>
        <begin position="441"/>
        <end position="460"/>
    </location>
</feature>
<dbReference type="GO" id="GO:0016787">
    <property type="term" value="F:hydrolase activity"/>
    <property type="evidence" value="ECO:0007669"/>
    <property type="project" value="UniProtKB-KW"/>
</dbReference>
<dbReference type="Pfam" id="PF04083">
    <property type="entry name" value="Abhydro_lipase"/>
    <property type="match status" value="1"/>
</dbReference>
<keyword evidence="2" id="KW-0472">Membrane</keyword>
<dbReference type="Proteomes" id="UP000076078">
    <property type="component" value="Unassembled WGS sequence"/>
</dbReference>
<feature type="compositionally biased region" description="Low complexity" evidence="1">
    <location>
        <begin position="81"/>
        <end position="95"/>
    </location>
</feature>
<dbReference type="InterPro" id="IPR006693">
    <property type="entry name" value="AB_hydrolase_lipase"/>
</dbReference>
<sequence>MLIGFRVWLANQISSSLDNTLISLNETLKTFIEEVWQLGSQLANILTLAILGLFYKPGYQNYWEQKNRIKKGDPKQKSPKFKSTSPKLSPSLYSSSGGGGKSKLYRSPKKPSSFAHLLNEYEYENSSTTEDDIQSSSGSGSGSVNSQLSPTTTTTTSPISIPRTNSLTNISGSLKKRKSLIKPNSLASPQYRLLRKSNHHIKKDMVHFHEQITTGLLEDIRTNLLLFFDAAFGWLRSSLTSLFTSIGSVRLDYLILLIISLPIYLPYYTVKAFLWPFIMVKRMFSFWKQIEKIKQIPNKIISDQELDIRSVKEIIEQAGYPYESYQVTTEDGYILLLERIPNKASKNVLYLQHGIFDNSFAWVATGPSQSIAFAAHDQGYDVFLTNLRGNGQRLHKKANISSKDYWNFSMNEHAFLDTPAFIQKIRSLKSTELPFYDIDQLNIIAIAHSMGAGILLMYIVKCGLLGVSHHLKKAILMSPAGYHKAAPKICDLFAPLLNIWLFLFPMYVFKFPSETLRIVIAKIYHDVISNAPTKELLTYLASRYLLGGDIVDHPLTKIHNLTYNTFNGTSVKLYKHFWQLRKSCKFQTFDYGSAKKNMDAYGTKDPIDILDNYQVIDIPIHFIMGLKDNLIHPSNILKHYNTLKKHHPNLAFLKASKNGHIEFTLGLDDQIRSYVLNILNSSSNSTLTEPESGNSSNSSSSNNNFSNLPTNSQPSSLSSSTIKTSTTSSPIQTTTTTTMITTTTVTSPSLVPTKNNIL</sequence>
<dbReference type="PANTHER" id="PTHR11005">
    <property type="entry name" value="LYSOSOMAL ACID LIPASE-RELATED"/>
    <property type="match status" value="1"/>
</dbReference>
<feature type="compositionally biased region" description="Low complexity" evidence="1">
    <location>
        <begin position="149"/>
        <end position="162"/>
    </location>
</feature>
<dbReference type="InterPro" id="IPR029058">
    <property type="entry name" value="AB_hydrolase_fold"/>
</dbReference>
<feature type="transmembrane region" description="Helical" evidence="2">
    <location>
        <begin position="253"/>
        <end position="278"/>
    </location>
</feature>
<keyword evidence="2" id="KW-1133">Transmembrane helix</keyword>
<dbReference type="OMA" id="NGHIEFT"/>
<feature type="domain" description="Partial AB-hydrolase lipase" evidence="3">
    <location>
        <begin position="311"/>
        <end position="365"/>
    </location>
</feature>
<evidence type="ECO:0000313" key="4">
    <source>
        <dbReference type="EMBL" id="KYQ92457.1"/>
    </source>
</evidence>
<keyword evidence="5" id="KW-1185">Reference proteome</keyword>
<reference evidence="4 5" key="1">
    <citation type="submission" date="2015-12" db="EMBL/GenBank/DDBJ databases">
        <title>Dictyostelia acquired genes for synthesis and detection of signals that induce cell-type specialization by lateral gene transfer from prokaryotes.</title>
        <authorList>
            <person name="Gloeckner G."/>
            <person name="Schaap P."/>
        </authorList>
    </citation>
    <scope>NUCLEOTIDE SEQUENCE [LARGE SCALE GENOMIC DNA]</scope>
    <source>
        <strain evidence="4 5">TK</strain>
    </source>
</reference>
<keyword evidence="2" id="KW-0812">Transmembrane</keyword>
<evidence type="ECO:0000256" key="2">
    <source>
        <dbReference type="SAM" id="Phobius"/>
    </source>
</evidence>
<dbReference type="AlphaFoldDB" id="A0A151ZEV9"/>
<dbReference type="EMBL" id="LODT01000029">
    <property type="protein sequence ID" value="KYQ92457.1"/>
    <property type="molecule type" value="Genomic_DNA"/>
</dbReference>
<feature type="region of interest" description="Disordered" evidence="1">
    <location>
        <begin position="685"/>
        <end position="735"/>
    </location>
</feature>
<comment type="caution">
    <text evidence="4">The sequence shown here is derived from an EMBL/GenBank/DDBJ whole genome shotgun (WGS) entry which is preliminary data.</text>
</comment>
<feature type="region of interest" description="Disordered" evidence="1">
    <location>
        <begin position="68"/>
        <end position="110"/>
    </location>
</feature>
<dbReference type="OrthoDB" id="17331at2759"/>
<evidence type="ECO:0000313" key="5">
    <source>
        <dbReference type="Proteomes" id="UP000076078"/>
    </source>
</evidence>
<proteinExistence type="predicted"/>
<name>A0A151ZEV9_TIELA</name>